<feature type="transmembrane region" description="Helical" evidence="1">
    <location>
        <begin position="20"/>
        <end position="37"/>
    </location>
</feature>
<dbReference type="EMBL" id="CP011058">
    <property type="protein sequence ID" value="AJY75880.1"/>
    <property type="molecule type" value="Genomic_DNA"/>
</dbReference>
<dbReference type="Gene3D" id="2.70.98.60">
    <property type="entry name" value="alpha-galactosidase from lactobacil brevis"/>
    <property type="match status" value="1"/>
</dbReference>
<evidence type="ECO:0000313" key="4">
    <source>
        <dbReference type="Proteomes" id="UP000032633"/>
    </source>
</evidence>
<reference evidence="4" key="2">
    <citation type="submission" date="2015-03" db="EMBL/GenBank/DDBJ databases">
        <title>Genome sequence of Paenibacillus beijingensis strain DSM 24997T.</title>
        <authorList>
            <person name="Kwak Y."/>
            <person name="Shin J.-H."/>
        </authorList>
    </citation>
    <scope>NUCLEOTIDE SEQUENCE [LARGE SCALE GENOMIC DNA]</scope>
    <source>
        <strain evidence="4">DSM 24997</strain>
    </source>
</reference>
<feature type="domain" description="Glycosyl hydrolase family 36 N-terminal" evidence="2">
    <location>
        <begin position="50"/>
        <end position="91"/>
    </location>
</feature>
<reference evidence="3 4" key="1">
    <citation type="journal article" date="2015" name="J. Biotechnol.">
        <title>Complete genome sequence of Paenibacillus beijingensis 7188(T) (=DSM 24997(T)), a novel rhizobacterium from jujube garden soil.</title>
        <authorList>
            <person name="Kwak Y."/>
            <person name="Shin J.H."/>
        </authorList>
    </citation>
    <scope>NUCLEOTIDE SEQUENCE [LARGE SCALE GENOMIC DNA]</scope>
    <source>
        <strain evidence="3 4">DSM 24997</strain>
    </source>
</reference>
<dbReference type="InterPro" id="IPR031704">
    <property type="entry name" value="Glyco_hydro_36_N"/>
</dbReference>
<dbReference type="InterPro" id="IPR038417">
    <property type="entry name" value="Alpga-gal_N_sf"/>
</dbReference>
<name>A0A0D5NL64_9BACL</name>
<keyword evidence="1" id="KW-1133">Transmembrane helix</keyword>
<gene>
    <name evidence="3" type="ORF">VN24_16630</name>
</gene>
<keyword evidence="4" id="KW-1185">Reference proteome</keyword>
<keyword evidence="1" id="KW-0812">Transmembrane</keyword>
<dbReference type="KEGG" id="pbj:VN24_16630"/>
<dbReference type="PATRIC" id="fig|1126833.4.peg.3649"/>
<sequence length="91" mass="10316">MKFRKRAQWLGNLQLRNKIILMFIPLIVLPKFILALLSNRMFSSSMIDKTSSHNQNPFIALLAKDATEERGEVYGLSLVYSGGFLAQAEVD</sequence>
<keyword evidence="1" id="KW-0472">Membrane</keyword>
<evidence type="ECO:0000313" key="3">
    <source>
        <dbReference type="EMBL" id="AJY75880.1"/>
    </source>
</evidence>
<protein>
    <recommendedName>
        <fullName evidence="2">Glycosyl hydrolase family 36 N-terminal domain-containing protein</fullName>
    </recommendedName>
</protein>
<dbReference type="Proteomes" id="UP000032633">
    <property type="component" value="Chromosome"/>
</dbReference>
<evidence type="ECO:0000259" key="2">
    <source>
        <dbReference type="Pfam" id="PF16875"/>
    </source>
</evidence>
<evidence type="ECO:0000256" key="1">
    <source>
        <dbReference type="SAM" id="Phobius"/>
    </source>
</evidence>
<dbReference type="STRING" id="1126833.VN24_16630"/>
<dbReference type="HOGENOM" id="CLU_2424114_0_0_9"/>
<dbReference type="Pfam" id="PF16875">
    <property type="entry name" value="Glyco_hydro_36N"/>
    <property type="match status" value="1"/>
</dbReference>
<organism evidence="3 4">
    <name type="scientific">Paenibacillus beijingensis</name>
    <dbReference type="NCBI Taxonomy" id="1126833"/>
    <lineage>
        <taxon>Bacteria</taxon>
        <taxon>Bacillati</taxon>
        <taxon>Bacillota</taxon>
        <taxon>Bacilli</taxon>
        <taxon>Bacillales</taxon>
        <taxon>Paenibacillaceae</taxon>
        <taxon>Paenibacillus</taxon>
    </lineage>
</organism>
<proteinExistence type="predicted"/>
<dbReference type="AlphaFoldDB" id="A0A0D5NL64"/>
<accession>A0A0D5NL64</accession>